<dbReference type="SMART" id="SM00032">
    <property type="entry name" value="CCP"/>
    <property type="match status" value="11"/>
</dbReference>
<dbReference type="SMART" id="SM00409">
    <property type="entry name" value="IG"/>
    <property type="match status" value="2"/>
</dbReference>
<dbReference type="GeneID" id="118420753"/>
<keyword evidence="13" id="KW-1185">Reference proteome</keyword>
<reference evidence="13" key="1">
    <citation type="journal article" date="2020" name="Nat. Ecol. Evol.">
        <title>Deeply conserved synteny resolves early events in vertebrate evolution.</title>
        <authorList>
            <person name="Simakov O."/>
            <person name="Marletaz F."/>
            <person name="Yue J.X."/>
            <person name="O'Connell B."/>
            <person name="Jenkins J."/>
            <person name="Brandt A."/>
            <person name="Calef R."/>
            <person name="Tung C.H."/>
            <person name="Huang T.K."/>
            <person name="Schmutz J."/>
            <person name="Satoh N."/>
            <person name="Yu J.K."/>
            <person name="Putnam N.H."/>
            <person name="Green R.E."/>
            <person name="Rokhsar D.S."/>
        </authorList>
    </citation>
    <scope>NUCLEOTIDE SEQUENCE [LARGE SCALE GENOMIC DNA]</scope>
    <source>
        <strain evidence="13">S238N-H82</strain>
    </source>
</reference>
<dbReference type="PROSITE" id="PS51465">
    <property type="entry name" value="KAZAL_2"/>
    <property type="match status" value="1"/>
</dbReference>
<dbReference type="PROSITE" id="PS50835">
    <property type="entry name" value="IG_LIKE"/>
    <property type="match status" value="2"/>
</dbReference>
<dbReference type="OrthoDB" id="6103690at2759"/>
<feature type="domain" description="BPTI/Kunitz inhibitor" evidence="9">
    <location>
        <begin position="1191"/>
        <end position="1248"/>
    </location>
</feature>
<feature type="domain" description="Sushi" evidence="11">
    <location>
        <begin position="553"/>
        <end position="609"/>
    </location>
</feature>
<dbReference type="SMART" id="SM00131">
    <property type="entry name" value="KU"/>
    <property type="match status" value="1"/>
</dbReference>
<evidence type="ECO:0000256" key="1">
    <source>
        <dbReference type="ARBA" id="ARBA00005743"/>
    </source>
</evidence>
<dbReference type="Gene3D" id="3.30.60.30">
    <property type="match status" value="1"/>
</dbReference>
<feature type="disulfide bond" evidence="6">
    <location>
        <begin position="1033"/>
        <end position="1060"/>
    </location>
</feature>
<feature type="domain" description="Sushi" evidence="11">
    <location>
        <begin position="263"/>
        <end position="321"/>
    </location>
</feature>
<dbReference type="InterPro" id="IPR013783">
    <property type="entry name" value="Ig-like_fold"/>
</dbReference>
<dbReference type="PROSITE" id="PS50189">
    <property type="entry name" value="NTR"/>
    <property type="match status" value="1"/>
</dbReference>
<dbReference type="InterPro" id="IPR008993">
    <property type="entry name" value="TIMP-like_OB-fold"/>
</dbReference>
<dbReference type="Gene3D" id="4.10.410.10">
    <property type="entry name" value="Pancreatic trypsin inhibitor Kunitz domain"/>
    <property type="match status" value="1"/>
</dbReference>
<evidence type="ECO:0000256" key="4">
    <source>
        <dbReference type="ARBA" id="ARBA00023157"/>
    </source>
</evidence>
<evidence type="ECO:0000259" key="8">
    <source>
        <dbReference type="PROSITE" id="PS50189"/>
    </source>
</evidence>
<dbReference type="Pfam" id="PF00084">
    <property type="entry name" value="Sushi"/>
    <property type="match status" value="11"/>
</dbReference>
<feature type="domain" description="Sushi" evidence="11">
    <location>
        <begin position="407"/>
        <end position="440"/>
    </location>
</feature>
<feature type="domain" description="Sushi" evidence="11">
    <location>
        <begin position="322"/>
        <end position="382"/>
    </location>
</feature>
<feature type="signal peptide" evidence="7">
    <location>
        <begin position="1"/>
        <end position="24"/>
    </location>
</feature>
<dbReference type="InterPro" id="IPR000436">
    <property type="entry name" value="Sushi_SCR_CCP_dom"/>
</dbReference>
<feature type="disulfide bond" evidence="6">
    <location>
        <begin position="975"/>
        <end position="1002"/>
    </location>
</feature>
<comment type="caution">
    <text evidence="6">Lacks conserved residue(s) required for the propagation of feature annotation.</text>
</comment>
<dbReference type="SUPFAM" id="SSF50242">
    <property type="entry name" value="TIMP-like"/>
    <property type="match status" value="1"/>
</dbReference>
<evidence type="ECO:0000256" key="3">
    <source>
        <dbReference type="ARBA" id="ARBA00022737"/>
    </source>
</evidence>
<evidence type="ECO:0000256" key="7">
    <source>
        <dbReference type="SAM" id="SignalP"/>
    </source>
</evidence>
<dbReference type="InterPro" id="IPR035976">
    <property type="entry name" value="Sushi/SCR/CCP_sf"/>
</dbReference>
<feature type="domain" description="Sushi" evidence="11">
    <location>
        <begin position="146"/>
        <end position="204"/>
    </location>
</feature>
<dbReference type="InterPro" id="IPR036880">
    <property type="entry name" value="Kunitz_BPTI_sf"/>
</dbReference>
<feature type="domain" description="Ig-like" evidence="10">
    <location>
        <begin position="834"/>
        <end position="947"/>
    </location>
</feature>
<accession>A0A9J7LK30</accession>
<evidence type="ECO:0000256" key="6">
    <source>
        <dbReference type="PROSITE-ProRule" id="PRU00302"/>
    </source>
</evidence>
<dbReference type="SUPFAM" id="SSF57535">
    <property type="entry name" value="Complement control module/SCR domain"/>
    <property type="match status" value="11"/>
</dbReference>
<evidence type="ECO:0000313" key="13">
    <source>
        <dbReference type="Proteomes" id="UP000001554"/>
    </source>
</evidence>
<protein>
    <submittedName>
        <fullName evidence="14">Sushi, von Willebrand factor type A, EGF and pentraxin domain-containing protein 1-like</fullName>
    </submittedName>
</protein>
<feature type="chain" id="PRO_5039936744" evidence="7">
    <location>
        <begin position="25"/>
        <end position="1380"/>
    </location>
</feature>
<dbReference type="PROSITE" id="PS50279">
    <property type="entry name" value="BPTI_KUNITZ_2"/>
    <property type="match status" value="1"/>
</dbReference>
<feature type="domain" description="NTR" evidence="8">
    <location>
        <begin position="1248"/>
        <end position="1369"/>
    </location>
</feature>
<dbReference type="GO" id="GO:0004867">
    <property type="term" value="F:serine-type endopeptidase inhibitor activity"/>
    <property type="evidence" value="ECO:0007669"/>
    <property type="project" value="InterPro"/>
</dbReference>
<evidence type="ECO:0000259" key="9">
    <source>
        <dbReference type="PROSITE" id="PS50279"/>
    </source>
</evidence>
<dbReference type="InterPro" id="IPR001134">
    <property type="entry name" value="Netrin_domain"/>
</dbReference>
<reference evidence="14" key="2">
    <citation type="submission" date="2025-08" db="UniProtKB">
        <authorList>
            <consortium name="RefSeq"/>
        </authorList>
    </citation>
    <scope>IDENTIFICATION</scope>
    <source>
        <strain evidence="14">S238N-H82</strain>
        <tissue evidence="14">Testes</tissue>
    </source>
</reference>
<feature type="domain" description="Sushi" evidence="11">
    <location>
        <begin position="205"/>
        <end position="262"/>
    </location>
</feature>
<feature type="domain" description="Sushi" evidence="11">
    <location>
        <begin position="610"/>
        <end position="670"/>
    </location>
</feature>
<dbReference type="InterPro" id="IPR007110">
    <property type="entry name" value="Ig-like_dom"/>
</dbReference>
<proteinExistence type="inferred from homology"/>
<evidence type="ECO:0000259" key="10">
    <source>
        <dbReference type="PROSITE" id="PS50835"/>
    </source>
</evidence>
<gene>
    <name evidence="14" type="primary">LOC118420753</name>
</gene>
<dbReference type="InterPro" id="IPR036179">
    <property type="entry name" value="Ig-like_dom_sf"/>
</dbReference>
<feature type="domain" description="Kazal-like" evidence="12">
    <location>
        <begin position="1085"/>
        <end position="1134"/>
    </location>
</feature>
<feature type="disulfide bond" evidence="6">
    <location>
        <begin position="233"/>
        <end position="260"/>
    </location>
</feature>
<comment type="similarity">
    <text evidence="1">Belongs to the WFIKKN family.</text>
</comment>
<dbReference type="InterPro" id="IPR020901">
    <property type="entry name" value="Prtase_inh_Kunz-CS"/>
</dbReference>
<organism evidence="13 14">
    <name type="scientific">Branchiostoma floridae</name>
    <name type="common">Florida lancelet</name>
    <name type="synonym">Amphioxus</name>
    <dbReference type="NCBI Taxonomy" id="7739"/>
    <lineage>
        <taxon>Eukaryota</taxon>
        <taxon>Metazoa</taxon>
        <taxon>Chordata</taxon>
        <taxon>Cephalochordata</taxon>
        <taxon>Leptocardii</taxon>
        <taxon>Amphioxiformes</taxon>
        <taxon>Branchiostomatidae</taxon>
        <taxon>Branchiostoma</taxon>
    </lineage>
</organism>
<dbReference type="SUPFAM" id="SSF100895">
    <property type="entry name" value="Kazal-type serine protease inhibitors"/>
    <property type="match status" value="1"/>
</dbReference>
<keyword evidence="4 6" id="KW-1015">Disulfide bond</keyword>
<dbReference type="InterPro" id="IPR002223">
    <property type="entry name" value="Kunitz_BPTI"/>
</dbReference>
<dbReference type="InterPro" id="IPR002350">
    <property type="entry name" value="Kazal_dom"/>
</dbReference>
<name>A0A9J7LK30_BRAFL</name>
<dbReference type="Pfam" id="PF07648">
    <property type="entry name" value="Kazal_2"/>
    <property type="match status" value="1"/>
</dbReference>
<dbReference type="CDD" id="cd00104">
    <property type="entry name" value="KAZAL_FS"/>
    <property type="match status" value="1"/>
</dbReference>
<dbReference type="PROSITE" id="PS50923">
    <property type="entry name" value="SUSHI"/>
    <property type="match status" value="11"/>
</dbReference>
<feature type="domain" description="Sushi" evidence="11">
    <location>
        <begin position="785"/>
        <end position="834"/>
    </location>
</feature>
<dbReference type="PANTHER" id="PTHR19325:SF567">
    <property type="entry name" value="SUSHI, VON WILLEBRAND FACTOR TYPE A, EGF AND PENTRAXIN DOMAIN-CONTAINING PROTEIN 1-LIKE"/>
    <property type="match status" value="1"/>
</dbReference>
<dbReference type="CDD" id="cd00109">
    <property type="entry name" value="Kunitz-type"/>
    <property type="match status" value="1"/>
</dbReference>
<dbReference type="Proteomes" id="UP000001554">
    <property type="component" value="Chromosome 8"/>
</dbReference>
<dbReference type="SUPFAM" id="SSF48726">
    <property type="entry name" value="Immunoglobulin"/>
    <property type="match status" value="2"/>
</dbReference>
<dbReference type="PROSITE" id="PS00280">
    <property type="entry name" value="BPTI_KUNITZ_1"/>
    <property type="match status" value="1"/>
</dbReference>
<feature type="domain" description="Ig-like" evidence="10">
    <location>
        <begin position="467"/>
        <end position="550"/>
    </location>
</feature>
<dbReference type="RefSeq" id="XP_035683613.1">
    <property type="nucleotide sequence ID" value="XM_035827720.1"/>
</dbReference>
<evidence type="ECO:0000259" key="12">
    <source>
        <dbReference type="PROSITE" id="PS51465"/>
    </source>
</evidence>
<keyword evidence="2 6" id="KW-0768">Sushi</keyword>
<dbReference type="SMART" id="SM00280">
    <property type="entry name" value="KAZAL"/>
    <property type="match status" value="1"/>
</dbReference>
<dbReference type="Pfam" id="PF00014">
    <property type="entry name" value="Kunitz_BPTI"/>
    <property type="match status" value="1"/>
</dbReference>
<keyword evidence="3" id="KW-0677">Repeat</keyword>
<dbReference type="SUPFAM" id="SSF57362">
    <property type="entry name" value="BPTI-like"/>
    <property type="match status" value="1"/>
</dbReference>
<dbReference type="CDD" id="cd00033">
    <property type="entry name" value="CCP"/>
    <property type="match status" value="11"/>
</dbReference>
<dbReference type="PANTHER" id="PTHR19325">
    <property type="entry name" value="COMPLEMENT COMPONENT-RELATED SUSHI DOMAIN-CONTAINING"/>
    <property type="match status" value="1"/>
</dbReference>
<dbReference type="InterPro" id="IPR003599">
    <property type="entry name" value="Ig_sub"/>
</dbReference>
<dbReference type="Gene3D" id="2.60.40.10">
    <property type="entry name" value="Immunoglobulins"/>
    <property type="match status" value="2"/>
</dbReference>
<feature type="domain" description="Sushi" evidence="11">
    <location>
        <begin position="1005"/>
        <end position="1062"/>
    </location>
</feature>
<feature type="disulfide bond" evidence="6">
    <location>
        <begin position="353"/>
        <end position="380"/>
    </location>
</feature>
<feature type="domain" description="Sushi" evidence="11">
    <location>
        <begin position="947"/>
        <end position="1004"/>
    </location>
</feature>
<keyword evidence="7" id="KW-0732">Signal</keyword>
<feature type="disulfide bond" evidence="6">
    <location>
        <begin position="324"/>
        <end position="367"/>
    </location>
</feature>
<feature type="disulfide bond" evidence="6">
    <location>
        <begin position="108"/>
        <end position="135"/>
    </location>
</feature>
<dbReference type="InterPro" id="IPR036058">
    <property type="entry name" value="Kazal_dom_sf"/>
</dbReference>
<feature type="domain" description="Sushi" evidence="11">
    <location>
        <begin position="71"/>
        <end position="137"/>
    </location>
</feature>
<evidence type="ECO:0000313" key="14">
    <source>
        <dbReference type="RefSeq" id="XP_035683613.1"/>
    </source>
</evidence>
<evidence type="ECO:0000256" key="2">
    <source>
        <dbReference type="ARBA" id="ARBA00022659"/>
    </source>
</evidence>
<evidence type="ECO:0000256" key="5">
    <source>
        <dbReference type="ARBA" id="ARBA00023180"/>
    </source>
</evidence>
<dbReference type="Gene3D" id="2.10.70.10">
    <property type="entry name" value="Complement Module, domain 1"/>
    <property type="match status" value="11"/>
</dbReference>
<keyword evidence="5" id="KW-0325">Glycoprotein</keyword>
<sequence>MDVPLTVPVLLILLSMINYHTAIADFCVRDSYYAFTQACGRPCVKDEECDVEYRCLCDHKCGQTCVNYGETRCYPPAFPQHGFVRLMTVRFPPFDALDQLGAQAIYGCIGDYVLIGANIRVCMGSGKWSGDEPVCYGPVSDEDWYGVCGPVPTLAHAQHHAENVTVGSVAHYVCAEGYYHLGQITTISCQLNGAWSAPKTACKRVICGSLSAPLHGQIHGLDFRYGADVLYTCDDGFILVGTARRTCQADGTWSGESPLCQAVDCGQPPALPNGHWMGSDFTYSHAVQYFCDEGFALVDGSEQSRCGSDGQLSGHQPSCKAVDCGDPGIPAHSIRRMDRTGGTGYDTTVYYSCEEGYELFGSATRTCTLEGVWDGEYPQCHKSCEGWPPVVTNADRELPERAVHLATVTYICEKNYRMEGPDKVRCLDGVWQTRLPVCVTTACNVNLDSPCSNEFPYSHVHKVKVWPTVAVSQVVLARPGQDLQLDCINTLPSYYNPRWKMAGRTTIRHTQMRVGETLWQRLLMTNLQAGDTGLYLCETFDGSSNAIYVTVEETCSMLDVDEYVRLSGQDHREGDVVSFSCEEGYSLTGPTSIACQHGVWSAKPPTCSKKTCGSRRLQDPADGYSTVLEQPASDTVNQTFYCVVGYELHGSEQVTCANGDWYGSVPECLPRLDKMTMRTDWSIVRRTVQVREGSENVTVECRLTQEPAVSNTSGGPFTINGMEIPNSIQYPLSDGRHTWQVEIRKVSAADHSGRLECRDSAGRAEYINLDIIASCSGHFRTPEFGYCQASPDCELLYEGNTVEFDCYPGYVLVGQNIQTCTANGWDAEDIQCVPKLTFQLQHGLVPRAHGDVIEVYTGADLALDCTLTSGGKHRVPELSWKWQPWNSQTSSSNQSTATDFFDQFFVHDETHKRLFLPSISKQHAGNYTCQVGSPDNQGATVVVQVLNSCSRLLPPQNGTVTRWSHTVGTEVSYSCHEQYTLVGNSTRRCQSTGQWTGSKPYCQVYRCREVSAPVHGGMTPTSFLLGSIVSFWCERGYNLSSEVDLVCEDDGTWSSKVPDCISHCEHHACGKGEKCVLLDGTPACVCKTATDCSVMPGPVCGSDAETYRNECQMEVTSCSLGKDISVVHTGFCKNAGLCYDVPVAVPDNDLTQCTHQYYMDNGTASCELVPAGTCMTGLQGFQSKEQCDAACEASMVCGMRPAITGNCSLSLARWSYHPHADDCLPFVYTGCGGNENNFLSRDQCLQTCPVRCKTCEAVMQLNTACRFSTLLGSHALKTKVLQVAADKSWVTLNVEESLHLPISELPAGNLTVPVMSSQGSCGCHPPRLLPLDSSYLIIFTYQLLVVDETTYVELWNSEVERQLNSLSNCVVMQSNPGYKN</sequence>
<dbReference type="KEGG" id="bfo:118420753"/>
<dbReference type="InterPro" id="IPR050350">
    <property type="entry name" value="Compl-Cell_Adhes-Reg"/>
</dbReference>
<evidence type="ECO:0000259" key="11">
    <source>
        <dbReference type="PROSITE" id="PS50923"/>
    </source>
</evidence>